<evidence type="ECO:0000313" key="4">
    <source>
        <dbReference type="Proteomes" id="UP000236161"/>
    </source>
</evidence>
<protein>
    <submittedName>
        <fullName evidence="3">Pentatricopeptide repeat-containing protein</fullName>
        <ecNumber evidence="3">3.6.4.12</ecNumber>
    </submittedName>
</protein>
<dbReference type="InterPro" id="IPR046960">
    <property type="entry name" value="PPR_At4g14850-like_plant"/>
</dbReference>
<feature type="repeat" description="PPR" evidence="2">
    <location>
        <begin position="486"/>
        <end position="520"/>
    </location>
</feature>
<evidence type="ECO:0000256" key="2">
    <source>
        <dbReference type="PROSITE-ProRule" id="PRU00708"/>
    </source>
</evidence>
<dbReference type="GO" id="GO:0003729">
    <property type="term" value="F:mRNA binding"/>
    <property type="evidence" value="ECO:0007669"/>
    <property type="project" value="UniProtKB-ARBA"/>
</dbReference>
<dbReference type="Pfam" id="PF12854">
    <property type="entry name" value="PPR_1"/>
    <property type="match status" value="1"/>
</dbReference>
<dbReference type="OrthoDB" id="185373at2759"/>
<dbReference type="InterPro" id="IPR002885">
    <property type="entry name" value="PPR_rpt"/>
</dbReference>
<feature type="repeat" description="PPR" evidence="2">
    <location>
        <begin position="152"/>
        <end position="182"/>
    </location>
</feature>
<dbReference type="FunFam" id="1.25.40.10:FF:000090">
    <property type="entry name" value="Pentatricopeptide repeat-containing protein, chloroplastic"/>
    <property type="match status" value="1"/>
</dbReference>
<accession>A0A2I0BEV8</accession>
<keyword evidence="1" id="KW-0677">Repeat</keyword>
<dbReference type="FunFam" id="1.25.40.10:FF:000285">
    <property type="entry name" value="Pentatricopeptide repeat-containing protein, chloroplastic"/>
    <property type="match status" value="1"/>
</dbReference>
<reference evidence="3 4" key="1">
    <citation type="journal article" date="2017" name="Nature">
        <title>The Apostasia genome and the evolution of orchids.</title>
        <authorList>
            <person name="Zhang G.Q."/>
            <person name="Liu K.W."/>
            <person name="Li Z."/>
            <person name="Lohaus R."/>
            <person name="Hsiao Y.Y."/>
            <person name="Niu S.C."/>
            <person name="Wang J.Y."/>
            <person name="Lin Y.C."/>
            <person name="Xu Q."/>
            <person name="Chen L.J."/>
            <person name="Yoshida K."/>
            <person name="Fujiwara S."/>
            <person name="Wang Z.W."/>
            <person name="Zhang Y.Q."/>
            <person name="Mitsuda N."/>
            <person name="Wang M."/>
            <person name="Liu G.H."/>
            <person name="Pecoraro L."/>
            <person name="Huang H.X."/>
            <person name="Xiao X.J."/>
            <person name="Lin M."/>
            <person name="Wu X.Y."/>
            <person name="Wu W.L."/>
            <person name="Chen Y.Y."/>
            <person name="Chang S.B."/>
            <person name="Sakamoto S."/>
            <person name="Ohme-Takagi M."/>
            <person name="Yagi M."/>
            <person name="Zeng S.J."/>
            <person name="Shen C.Y."/>
            <person name="Yeh C.M."/>
            <person name="Luo Y.B."/>
            <person name="Tsai W.C."/>
            <person name="Van de Peer Y."/>
            <person name="Liu Z.J."/>
        </authorList>
    </citation>
    <scope>NUCLEOTIDE SEQUENCE [LARGE SCALE GENOMIC DNA]</scope>
    <source>
        <strain evidence="4">cv. Shenzhen</strain>
        <tissue evidence="3">Stem</tissue>
    </source>
</reference>
<gene>
    <name evidence="3" type="primary">PCMP-E33</name>
    <name evidence="3" type="ORF">AXF42_Ash007034</name>
</gene>
<dbReference type="GO" id="GO:0016787">
    <property type="term" value="F:hydrolase activity"/>
    <property type="evidence" value="ECO:0007669"/>
    <property type="project" value="UniProtKB-KW"/>
</dbReference>
<feature type="repeat" description="PPR" evidence="2">
    <location>
        <begin position="588"/>
        <end position="622"/>
    </location>
</feature>
<dbReference type="GO" id="GO:0003678">
    <property type="term" value="F:DNA helicase activity"/>
    <property type="evidence" value="ECO:0007669"/>
    <property type="project" value="UniProtKB-EC"/>
</dbReference>
<sequence length="867" mass="95989">MTVCQRPRLSVFSSSASAQCANFFLLIRSCASLRSLLQTHAQLLLRGVEQNDFMRVLLVRSYSSFRRLDSLRSILGSTPNPSTMLWNSVIREFARAGRHGEAIQFYHVMLQQGVVPDKHTFTFAVQACAGALDCRTGISVHAEVVKRELQGDVYIGTTLVDMYCKLGMVDIAYQVFDSMPSWDVVTWNAMMAGFSQNCRPNRAMGLFREMQMNQVVPNGVTCLSVFPAVCELHDTKLCMSVHGFIIIRRLLLPAVANGLMDAYCKCGSTWAARRVFDEISSNRDDVSWATMISGYVYNSCFVNALGLFDELRMRKLKLNEVSVLSALSAAAETRDLEKGMKIHVYAIKSQMQLDISITTMLTTMYARCGEVRRAKLLFDGMQKKDVVAWSAMISAFAQAGHPEEAVTVFRMMHLEGITANRVTIVSILSACIDLLDLILGKSIHSIASKFINCSDVTVGTALVAMYAQCGLLASAHSLFDSLHDIDVVSWNSLIDGYAQVGDADRAIRLFHDLCLTGLEPDRGTVVGVLSAFTVSNKLRERTGFHCLVIKKGFLSDLHVKNALIDMYARCGDLNFAETVFIETTSYEDVISWNTMIAGFMQNGLANKAMYAFSQMRSVDMKPNLVTLVSIIPAAALRSSLRDGLTLHCIAVRIGFESQVLVGNCLIDMYSKCGRLDLARDVFDLMNCRDIVSWNAMLGGYALHGVGEGAMNLFSYMKNESIRPDSVSFLSVLSACRHAGLVEQGRKVFYSMSSEYSLEPNHKHYACLIDLLSRAGHFDEVCGLIKEMPEEKDSSVWGAILGAAKSHSNVQMGELAVEYLVKLEPRNPTHYVILANIYAESGKWADAGKMRAALSRMSLCKSPGFSWV</sequence>
<dbReference type="Gene3D" id="1.25.40.10">
    <property type="entry name" value="Tetratricopeptide repeat domain"/>
    <property type="match status" value="6"/>
</dbReference>
<dbReference type="PANTHER" id="PTHR24015">
    <property type="entry name" value="OS07G0578800 PROTEIN-RELATED"/>
    <property type="match status" value="1"/>
</dbReference>
<evidence type="ECO:0000256" key="1">
    <source>
        <dbReference type="ARBA" id="ARBA00022737"/>
    </source>
</evidence>
<dbReference type="Pfam" id="PF20431">
    <property type="entry name" value="E_motif"/>
    <property type="match status" value="1"/>
</dbReference>
<dbReference type="NCBIfam" id="TIGR00756">
    <property type="entry name" value="PPR"/>
    <property type="match status" value="10"/>
</dbReference>
<dbReference type="AlphaFoldDB" id="A0A2I0BEV8"/>
<feature type="repeat" description="PPR" evidence="2">
    <location>
        <begin position="385"/>
        <end position="419"/>
    </location>
</feature>
<proteinExistence type="predicted"/>
<feature type="repeat" description="PPR" evidence="2">
    <location>
        <begin position="689"/>
        <end position="723"/>
    </location>
</feature>
<name>A0A2I0BEV8_9ASPA</name>
<evidence type="ECO:0000313" key="3">
    <source>
        <dbReference type="EMBL" id="PKA66337.1"/>
    </source>
</evidence>
<dbReference type="Pfam" id="PF13041">
    <property type="entry name" value="PPR_2"/>
    <property type="match status" value="6"/>
</dbReference>
<dbReference type="GO" id="GO:0009451">
    <property type="term" value="P:RNA modification"/>
    <property type="evidence" value="ECO:0007669"/>
    <property type="project" value="InterPro"/>
</dbReference>
<dbReference type="EMBL" id="KZ451886">
    <property type="protein sequence ID" value="PKA66337.1"/>
    <property type="molecule type" value="Genomic_DNA"/>
</dbReference>
<dbReference type="PROSITE" id="PS51375">
    <property type="entry name" value="PPR"/>
    <property type="match status" value="7"/>
</dbReference>
<dbReference type="Pfam" id="PF01535">
    <property type="entry name" value="PPR"/>
    <property type="match status" value="4"/>
</dbReference>
<feature type="repeat" description="PPR" evidence="2">
    <location>
        <begin position="82"/>
        <end position="116"/>
    </location>
</feature>
<dbReference type="EC" id="3.6.4.12" evidence="3"/>
<keyword evidence="3" id="KW-0378">Hydrolase</keyword>
<dbReference type="FunFam" id="1.25.40.10:FF:000682">
    <property type="entry name" value="Pentatricopeptide repeat-containing protein At3g16610"/>
    <property type="match status" value="1"/>
</dbReference>
<organism evidence="3 4">
    <name type="scientific">Apostasia shenzhenica</name>
    <dbReference type="NCBI Taxonomy" id="1088818"/>
    <lineage>
        <taxon>Eukaryota</taxon>
        <taxon>Viridiplantae</taxon>
        <taxon>Streptophyta</taxon>
        <taxon>Embryophyta</taxon>
        <taxon>Tracheophyta</taxon>
        <taxon>Spermatophyta</taxon>
        <taxon>Magnoliopsida</taxon>
        <taxon>Liliopsida</taxon>
        <taxon>Asparagales</taxon>
        <taxon>Orchidaceae</taxon>
        <taxon>Apostasioideae</taxon>
        <taxon>Apostasia</taxon>
    </lineage>
</organism>
<feature type="repeat" description="PPR" evidence="2">
    <location>
        <begin position="183"/>
        <end position="217"/>
    </location>
</feature>
<dbReference type="InterPro" id="IPR046848">
    <property type="entry name" value="E_motif"/>
</dbReference>
<dbReference type="FunFam" id="1.25.40.10:FF:000073">
    <property type="entry name" value="Pentatricopeptide repeat-containing protein chloroplastic"/>
    <property type="match status" value="2"/>
</dbReference>
<dbReference type="Proteomes" id="UP000236161">
    <property type="component" value="Unassembled WGS sequence"/>
</dbReference>
<dbReference type="InterPro" id="IPR011990">
    <property type="entry name" value="TPR-like_helical_dom_sf"/>
</dbReference>
<dbReference type="PANTHER" id="PTHR24015:SF1832">
    <property type="entry name" value="OS03G0241800 PROTEIN"/>
    <property type="match status" value="1"/>
</dbReference>
<keyword evidence="4" id="KW-1185">Reference proteome</keyword>